<dbReference type="RefSeq" id="WP_147815064.1">
    <property type="nucleotide sequence ID" value="NZ_BPRA01000002.1"/>
</dbReference>
<gene>
    <name evidence="1" type="ORF">EKPJFOCH_0622</name>
</gene>
<sequence>MLIVWDEPKRLANLAKHGLDLAEFEDGFDLDGCTVHETRPRRTGPSRFKLIGLFEGRIVTAAIVSPLGSEALSIVSFRRANPSEVRLHERS</sequence>
<protein>
    <recommendedName>
        <fullName evidence="3">BrnT family toxin</fullName>
    </recommendedName>
</protein>
<reference evidence="1" key="1">
    <citation type="journal article" date="2021" name="Front. Microbiol.">
        <title>Comprehensive Comparative Genomics and Phenotyping of Methylobacterium Species.</title>
        <authorList>
            <person name="Alessa O."/>
            <person name="Ogura Y."/>
            <person name="Fujitani Y."/>
            <person name="Takami H."/>
            <person name="Hayashi T."/>
            <person name="Sahin N."/>
            <person name="Tani A."/>
        </authorList>
    </citation>
    <scope>NUCLEOTIDE SEQUENCE</scope>
    <source>
        <strain evidence="1">DSM 23674</strain>
    </source>
</reference>
<dbReference type="InterPro" id="IPR038573">
    <property type="entry name" value="BrnT_sf"/>
</dbReference>
<reference evidence="1" key="2">
    <citation type="submission" date="2021-08" db="EMBL/GenBank/DDBJ databases">
        <authorList>
            <person name="Tani A."/>
            <person name="Ola A."/>
            <person name="Ogura Y."/>
            <person name="Katsura K."/>
            <person name="Hayashi T."/>
        </authorList>
    </citation>
    <scope>NUCLEOTIDE SEQUENCE</scope>
    <source>
        <strain evidence="1">DSM 23674</strain>
    </source>
</reference>
<evidence type="ECO:0008006" key="3">
    <source>
        <dbReference type="Google" id="ProtNLM"/>
    </source>
</evidence>
<dbReference type="EMBL" id="BPRA01000002">
    <property type="protein sequence ID" value="GJE54149.1"/>
    <property type="molecule type" value="Genomic_DNA"/>
</dbReference>
<keyword evidence="2" id="KW-1185">Reference proteome</keyword>
<dbReference type="Gene3D" id="3.10.450.530">
    <property type="entry name" value="Ribonuclease toxin, BrnT, of type II toxin-antitoxin system"/>
    <property type="match status" value="1"/>
</dbReference>
<dbReference type="Pfam" id="PF04365">
    <property type="entry name" value="BrnT_toxin"/>
    <property type="match status" value="1"/>
</dbReference>
<evidence type="ECO:0000313" key="1">
    <source>
        <dbReference type="EMBL" id="GJE54149.1"/>
    </source>
</evidence>
<comment type="caution">
    <text evidence="1">The sequence shown here is derived from an EMBL/GenBank/DDBJ whole genome shotgun (WGS) entry which is preliminary data.</text>
</comment>
<evidence type="ECO:0000313" key="2">
    <source>
        <dbReference type="Proteomes" id="UP001055101"/>
    </source>
</evidence>
<dbReference type="Proteomes" id="UP001055101">
    <property type="component" value="Unassembled WGS sequence"/>
</dbReference>
<dbReference type="InterPro" id="IPR007460">
    <property type="entry name" value="BrnT_toxin"/>
</dbReference>
<organism evidence="1 2">
    <name type="scientific">Methylobacterium thuringiense</name>
    <dbReference type="NCBI Taxonomy" id="1003091"/>
    <lineage>
        <taxon>Bacteria</taxon>
        <taxon>Pseudomonadati</taxon>
        <taxon>Pseudomonadota</taxon>
        <taxon>Alphaproteobacteria</taxon>
        <taxon>Hyphomicrobiales</taxon>
        <taxon>Methylobacteriaceae</taxon>
        <taxon>Methylobacterium</taxon>
    </lineage>
</organism>
<proteinExistence type="predicted"/>
<name>A0ABQ4TFG9_9HYPH</name>
<accession>A0ABQ4TFG9</accession>